<proteinExistence type="predicted"/>
<reference evidence="1" key="1">
    <citation type="journal article" date="2021" name="Environ. Microbiol.">
        <title>Gene family expansions and transcriptome signatures uncover fungal adaptations to wood decay.</title>
        <authorList>
            <person name="Hage H."/>
            <person name="Miyauchi S."/>
            <person name="Viragh M."/>
            <person name="Drula E."/>
            <person name="Min B."/>
            <person name="Chaduli D."/>
            <person name="Navarro D."/>
            <person name="Favel A."/>
            <person name="Norest M."/>
            <person name="Lesage-Meessen L."/>
            <person name="Balint B."/>
            <person name="Merenyi Z."/>
            <person name="de Eugenio L."/>
            <person name="Morin E."/>
            <person name="Martinez A.T."/>
            <person name="Baldrian P."/>
            <person name="Stursova M."/>
            <person name="Martinez M.J."/>
            <person name="Novotny C."/>
            <person name="Magnuson J.K."/>
            <person name="Spatafora J.W."/>
            <person name="Maurice S."/>
            <person name="Pangilinan J."/>
            <person name="Andreopoulos W."/>
            <person name="LaButti K."/>
            <person name="Hundley H."/>
            <person name="Na H."/>
            <person name="Kuo A."/>
            <person name="Barry K."/>
            <person name="Lipzen A."/>
            <person name="Henrissat B."/>
            <person name="Riley R."/>
            <person name="Ahrendt S."/>
            <person name="Nagy L.G."/>
            <person name="Grigoriev I.V."/>
            <person name="Martin F."/>
            <person name="Rosso M.N."/>
        </authorList>
    </citation>
    <scope>NUCLEOTIDE SEQUENCE</scope>
    <source>
        <strain evidence="1">CBS 384.51</strain>
    </source>
</reference>
<comment type="caution">
    <text evidence="1">The sequence shown here is derived from an EMBL/GenBank/DDBJ whole genome shotgun (WGS) entry which is preliminary data.</text>
</comment>
<dbReference type="Proteomes" id="UP001055072">
    <property type="component" value="Unassembled WGS sequence"/>
</dbReference>
<keyword evidence="2" id="KW-1185">Reference proteome</keyword>
<gene>
    <name evidence="1" type="ORF">BDY19DRAFT_954992</name>
</gene>
<name>A0ACB8TZ58_9APHY</name>
<evidence type="ECO:0000313" key="2">
    <source>
        <dbReference type="Proteomes" id="UP001055072"/>
    </source>
</evidence>
<protein>
    <submittedName>
        <fullName evidence="1">Uncharacterized protein</fullName>
    </submittedName>
</protein>
<evidence type="ECO:0000313" key="1">
    <source>
        <dbReference type="EMBL" id="KAI0087300.1"/>
    </source>
</evidence>
<sequence>MSKCGRYWRLGLASLICGRVGVSLAVGPFVSLFRSCTMQRREERDGGKGKGSVSHTGEATQHLRVNIHVMIHVERVPELAMSKSRSGCSTLDTEQM</sequence>
<accession>A0ACB8TZ58</accession>
<organism evidence="1 2">
    <name type="scientific">Irpex rosettiformis</name>
    <dbReference type="NCBI Taxonomy" id="378272"/>
    <lineage>
        <taxon>Eukaryota</taxon>
        <taxon>Fungi</taxon>
        <taxon>Dikarya</taxon>
        <taxon>Basidiomycota</taxon>
        <taxon>Agaricomycotina</taxon>
        <taxon>Agaricomycetes</taxon>
        <taxon>Polyporales</taxon>
        <taxon>Irpicaceae</taxon>
        <taxon>Irpex</taxon>
    </lineage>
</organism>
<dbReference type="EMBL" id="MU274918">
    <property type="protein sequence ID" value="KAI0087300.1"/>
    <property type="molecule type" value="Genomic_DNA"/>
</dbReference>